<dbReference type="EMBL" id="LAZR01000312">
    <property type="protein sequence ID" value="KKN75313.1"/>
    <property type="molecule type" value="Genomic_DNA"/>
</dbReference>
<reference evidence="7" key="1">
    <citation type="journal article" date="2015" name="Nature">
        <title>Complex archaea that bridge the gap between prokaryotes and eukaryotes.</title>
        <authorList>
            <person name="Spang A."/>
            <person name="Saw J.H."/>
            <person name="Jorgensen S.L."/>
            <person name="Zaremba-Niedzwiedzka K."/>
            <person name="Martijn J."/>
            <person name="Lind A.E."/>
            <person name="van Eijk R."/>
            <person name="Schleper C."/>
            <person name="Guy L."/>
            <person name="Ettema T.J."/>
        </authorList>
    </citation>
    <scope>NUCLEOTIDE SEQUENCE</scope>
</reference>
<name>A0A0F9WB07_9ZZZZ</name>
<dbReference type="InterPro" id="IPR020602">
    <property type="entry name" value="GTP_CycHdrlase_I_dom"/>
</dbReference>
<proteinExistence type="inferred from homology"/>
<dbReference type="GO" id="GO:0046654">
    <property type="term" value="P:tetrahydrofolate biosynthetic process"/>
    <property type="evidence" value="ECO:0007669"/>
    <property type="project" value="InterPro"/>
</dbReference>
<dbReference type="NCBIfam" id="NF006826">
    <property type="entry name" value="PRK09347.1-3"/>
    <property type="match status" value="1"/>
</dbReference>
<feature type="region of interest" description="Disordered" evidence="5">
    <location>
        <begin position="1"/>
        <end position="20"/>
    </location>
</feature>
<dbReference type="FunFam" id="3.30.1130.10:FF:000001">
    <property type="entry name" value="GTP cyclohydrolase 1"/>
    <property type="match status" value="1"/>
</dbReference>
<dbReference type="GO" id="GO:0003934">
    <property type="term" value="F:GTP cyclohydrolase I activity"/>
    <property type="evidence" value="ECO:0007669"/>
    <property type="project" value="UniProtKB-EC"/>
</dbReference>
<dbReference type="NCBIfam" id="NF006825">
    <property type="entry name" value="PRK09347.1-2"/>
    <property type="match status" value="1"/>
</dbReference>
<dbReference type="InterPro" id="IPR018234">
    <property type="entry name" value="GTP_CycHdrlase_I_CS"/>
</dbReference>
<feature type="domain" description="GTP cyclohydrolase I" evidence="6">
    <location>
        <begin position="76"/>
        <end position="251"/>
    </location>
</feature>
<dbReference type="PANTHER" id="PTHR11109:SF7">
    <property type="entry name" value="GTP CYCLOHYDROLASE 1"/>
    <property type="match status" value="1"/>
</dbReference>
<gene>
    <name evidence="7" type="ORF">LCGC14_0381650</name>
</gene>
<dbReference type="AlphaFoldDB" id="A0A0F9WB07"/>
<dbReference type="GO" id="GO:0005525">
    <property type="term" value="F:GTP binding"/>
    <property type="evidence" value="ECO:0007669"/>
    <property type="project" value="TreeGrafter"/>
</dbReference>
<comment type="pathway">
    <text evidence="2">Cofactor biosynthesis; 7,8-dihydroneopterin triphosphate biosynthesis; 7,8-dihydroneopterin triphosphate from GTP: step 1/1.</text>
</comment>
<comment type="caution">
    <text evidence="7">The sequence shown here is derived from an EMBL/GenBank/DDBJ whole genome shotgun (WGS) entry which is preliminary data.</text>
</comment>
<evidence type="ECO:0000259" key="6">
    <source>
        <dbReference type="Pfam" id="PF01227"/>
    </source>
</evidence>
<dbReference type="SUPFAM" id="SSF55620">
    <property type="entry name" value="Tetrahydrobiopterin biosynthesis enzymes-like"/>
    <property type="match status" value="1"/>
</dbReference>
<dbReference type="GO" id="GO:0005737">
    <property type="term" value="C:cytoplasm"/>
    <property type="evidence" value="ECO:0007669"/>
    <property type="project" value="TreeGrafter"/>
</dbReference>
<dbReference type="Pfam" id="PF01227">
    <property type="entry name" value="GTP_cyclohydroI"/>
    <property type="match status" value="1"/>
</dbReference>
<feature type="compositionally biased region" description="Polar residues" evidence="5">
    <location>
        <begin position="1"/>
        <end position="15"/>
    </location>
</feature>
<evidence type="ECO:0000256" key="5">
    <source>
        <dbReference type="SAM" id="MobiDB-lite"/>
    </source>
</evidence>
<evidence type="ECO:0000256" key="4">
    <source>
        <dbReference type="ARBA" id="ARBA00022801"/>
    </source>
</evidence>
<dbReference type="Gene3D" id="3.30.1130.10">
    <property type="match status" value="1"/>
</dbReference>
<dbReference type="InterPro" id="IPR001474">
    <property type="entry name" value="GTP_CycHdrlase_I"/>
</dbReference>
<evidence type="ECO:0000313" key="7">
    <source>
        <dbReference type="EMBL" id="KKN75313.1"/>
    </source>
</evidence>
<dbReference type="GO" id="GO:0006729">
    <property type="term" value="P:tetrahydrobiopterin biosynthetic process"/>
    <property type="evidence" value="ECO:0007669"/>
    <property type="project" value="TreeGrafter"/>
</dbReference>
<dbReference type="Gene3D" id="1.10.286.10">
    <property type="match status" value="1"/>
</dbReference>
<accession>A0A0F9WB07</accession>
<dbReference type="EC" id="3.5.4.16" evidence="3"/>
<dbReference type="UniPathway" id="UPA00848">
    <property type="reaction ID" value="UER00151"/>
</dbReference>
<dbReference type="InterPro" id="IPR043133">
    <property type="entry name" value="GTP-CH-I_C/QueF"/>
</dbReference>
<comment type="catalytic activity">
    <reaction evidence="1">
        <text>GTP + H2O = 7,8-dihydroneopterin 3'-triphosphate + formate + H(+)</text>
        <dbReference type="Rhea" id="RHEA:17473"/>
        <dbReference type="ChEBI" id="CHEBI:15377"/>
        <dbReference type="ChEBI" id="CHEBI:15378"/>
        <dbReference type="ChEBI" id="CHEBI:15740"/>
        <dbReference type="ChEBI" id="CHEBI:37565"/>
        <dbReference type="ChEBI" id="CHEBI:58462"/>
        <dbReference type="EC" id="3.5.4.16"/>
    </reaction>
</comment>
<dbReference type="GO" id="GO:0008270">
    <property type="term" value="F:zinc ion binding"/>
    <property type="evidence" value="ECO:0007669"/>
    <property type="project" value="TreeGrafter"/>
</dbReference>
<evidence type="ECO:0000256" key="1">
    <source>
        <dbReference type="ARBA" id="ARBA00001052"/>
    </source>
</evidence>
<dbReference type="PANTHER" id="PTHR11109">
    <property type="entry name" value="GTP CYCLOHYDROLASE I"/>
    <property type="match status" value="1"/>
</dbReference>
<sequence>MTSQHSAPRKTSTNEPGVPRLVTRLKVANVDPYLAFAAEMFRKDPKEVSDEERQAAKERVMTILYTEGRSPEEMLKEAASLIIQALGRDSKEEGLKGTPDRVAKAWVNEFTPGILVEDALSEMIIEESYDQMLIVKGIPISSFCEHHLLPWFGNVAVGYIPHELTVGLSKLTRMVQAAQKGITIQERVTETLANAMQKVLKPSGSMVVIEATHSCTAMRGVKSEGQSFTTSAVRGIFLSNPHAKQEFLTLLNRS</sequence>
<organism evidence="7">
    <name type="scientific">marine sediment metagenome</name>
    <dbReference type="NCBI Taxonomy" id="412755"/>
    <lineage>
        <taxon>unclassified sequences</taxon>
        <taxon>metagenomes</taxon>
        <taxon>ecological metagenomes</taxon>
    </lineage>
</organism>
<evidence type="ECO:0000256" key="2">
    <source>
        <dbReference type="ARBA" id="ARBA00005080"/>
    </source>
</evidence>
<dbReference type="InterPro" id="IPR043134">
    <property type="entry name" value="GTP-CH-I_N"/>
</dbReference>
<evidence type="ECO:0000256" key="3">
    <source>
        <dbReference type="ARBA" id="ARBA00012715"/>
    </source>
</evidence>
<dbReference type="HAMAP" id="MF_00223">
    <property type="entry name" value="FolE"/>
    <property type="match status" value="1"/>
</dbReference>
<dbReference type="PROSITE" id="PS00859">
    <property type="entry name" value="GTP_CYCLOHYDROL_1_1"/>
    <property type="match status" value="1"/>
</dbReference>
<keyword evidence="4" id="KW-0378">Hydrolase</keyword>
<protein>
    <recommendedName>
        <fullName evidence="3">GTP cyclohydrolase I</fullName>
        <ecNumber evidence="3">3.5.4.16</ecNumber>
    </recommendedName>
</protein>